<gene>
    <name evidence="2" type="ORF">CY0110_16027</name>
</gene>
<keyword evidence="3" id="KW-1185">Reference proteome</keyword>
<sequence length="25" mass="2876">MENLSHKEVPNPDSLVNKLRTPNSR</sequence>
<feature type="region of interest" description="Disordered" evidence="1">
    <location>
        <begin position="1"/>
        <end position="25"/>
    </location>
</feature>
<reference evidence="2 3" key="1">
    <citation type="submission" date="2007-03" db="EMBL/GenBank/DDBJ databases">
        <authorList>
            <person name="Stal L."/>
            <person name="Ferriera S."/>
            <person name="Johnson J."/>
            <person name="Kravitz S."/>
            <person name="Beeson K."/>
            <person name="Sutton G."/>
            <person name="Rogers Y.-H."/>
            <person name="Friedman R."/>
            <person name="Frazier M."/>
            <person name="Venter J.C."/>
        </authorList>
    </citation>
    <scope>NUCLEOTIDE SEQUENCE [LARGE SCALE GENOMIC DNA]</scope>
    <source>
        <strain evidence="2 3">CCY0110</strain>
    </source>
</reference>
<evidence type="ECO:0000313" key="2">
    <source>
        <dbReference type="EMBL" id="EAZ93319.1"/>
    </source>
</evidence>
<dbReference type="AlphaFoldDB" id="A3IHN7"/>
<dbReference type="EMBL" id="AAXW01000002">
    <property type="protein sequence ID" value="EAZ93319.1"/>
    <property type="molecule type" value="Genomic_DNA"/>
</dbReference>
<evidence type="ECO:0000256" key="1">
    <source>
        <dbReference type="SAM" id="MobiDB-lite"/>
    </source>
</evidence>
<evidence type="ECO:0000313" key="3">
    <source>
        <dbReference type="Proteomes" id="UP000003781"/>
    </source>
</evidence>
<feature type="compositionally biased region" description="Basic and acidic residues" evidence="1">
    <location>
        <begin position="1"/>
        <end position="10"/>
    </location>
</feature>
<proteinExistence type="predicted"/>
<comment type="caution">
    <text evidence="2">The sequence shown here is derived from an EMBL/GenBank/DDBJ whole genome shotgun (WGS) entry which is preliminary data.</text>
</comment>
<protein>
    <submittedName>
        <fullName evidence="2">Uncharacterized protein</fullName>
    </submittedName>
</protein>
<name>A3IHN7_9CHRO</name>
<dbReference type="Proteomes" id="UP000003781">
    <property type="component" value="Unassembled WGS sequence"/>
</dbReference>
<organism evidence="2 3">
    <name type="scientific">Crocosphaera chwakensis CCY0110</name>
    <dbReference type="NCBI Taxonomy" id="391612"/>
    <lineage>
        <taxon>Bacteria</taxon>
        <taxon>Bacillati</taxon>
        <taxon>Cyanobacteriota</taxon>
        <taxon>Cyanophyceae</taxon>
        <taxon>Oscillatoriophycideae</taxon>
        <taxon>Chroococcales</taxon>
        <taxon>Aphanothecaceae</taxon>
        <taxon>Crocosphaera</taxon>
        <taxon>Crocosphaera chwakensis</taxon>
    </lineage>
</organism>
<accession>A3IHN7</accession>